<proteinExistence type="predicted"/>
<feature type="region of interest" description="Disordered" evidence="1">
    <location>
        <begin position="1"/>
        <end position="102"/>
    </location>
</feature>
<evidence type="ECO:0000256" key="1">
    <source>
        <dbReference type="SAM" id="MobiDB-lite"/>
    </source>
</evidence>
<dbReference type="RefSeq" id="XP_007732075.1">
    <property type="nucleotide sequence ID" value="XM_007733885.1"/>
</dbReference>
<sequence length="174" mass="19162">MSEDPSFDADTDPESAMRQMMGFASFSTRRPREQPKVAFPVESRSLTAQSHQPQSNSTSTSAATEHHNALGSANSDSDTARPLPVTVLETVSNDSIPPTPLQPREQLAYMFTNPATNRFYTRTDLNDWAQGKVNARGDMVYFKPAFISDDPWARLRPKENGQANRGRASAGIVS</sequence>
<dbReference type="EMBL" id="AMGY01000003">
    <property type="protein sequence ID" value="EXJ86796.1"/>
    <property type="molecule type" value="Genomic_DNA"/>
</dbReference>
<organism evidence="2 3">
    <name type="scientific">Capronia epimyces CBS 606.96</name>
    <dbReference type="NCBI Taxonomy" id="1182542"/>
    <lineage>
        <taxon>Eukaryota</taxon>
        <taxon>Fungi</taxon>
        <taxon>Dikarya</taxon>
        <taxon>Ascomycota</taxon>
        <taxon>Pezizomycotina</taxon>
        <taxon>Eurotiomycetes</taxon>
        <taxon>Chaetothyriomycetidae</taxon>
        <taxon>Chaetothyriales</taxon>
        <taxon>Herpotrichiellaceae</taxon>
        <taxon>Capronia</taxon>
    </lineage>
</organism>
<feature type="compositionally biased region" description="Polar residues" evidence="1">
    <location>
        <begin position="44"/>
        <end position="63"/>
    </location>
</feature>
<feature type="compositionally biased region" description="Acidic residues" evidence="1">
    <location>
        <begin position="1"/>
        <end position="13"/>
    </location>
</feature>
<dbReference type="HOGENOM" id="CLU_122469_0_0_1"/>
<dbReference type="OrthoDB" id="5419162at2759"/>
<name>W9YC06_9EURO</name>
<keyword evidence="3" id="KW-1185">Reference proteome</keyword>
<evidence type="ECO:0000313" key="2">
    <source>
        <dbReference type="EMBL" id="EXJ86796.1"/>
    </source>
</evidence>
<accession>W9YC06</accession>
<comment type="caution">
    <text evidence="2">The sequence shown here is derived from an EMBL/GenBank/DDBJ whole genome shotgun (WGS) entry which is preliminary data.</text>
</comment>
<dbReference type="GeneID" id="19167875"/>
<evidence type="ECO:0000313" key="3">
    <source>
        <dbReference type="Proteomes" id="UP000019478"/>
    </source>
</evidence>
<reference evidence="2 3" key="1">
    <citation type="submission" date="2013-03" db="EMBL/GenBank/DDBJ databases">
        <title>The Genome Sequence of Capronia epimyces CBS 606.96.</title>
        <authorList>
            <consortium name="The Broad Institute Genomics Platform"/>
            <person name="Cuomo C."/>
            <person name="de Hoog S."/>
            <person name="Gorbushina A."/>
            <person name="Walker B."/>
            <person name="Young S.K."/>
            <person name="Zeng Q."/>
            <person name="Gargeya S."/>
            <person name="Fitzgerald M."/>
            <person name="Haas B."/>
            <person name="Abouelleil A."/>
            <person name="Allen A.W."/>
            <person name="Alvarado L."/>
            <person name="Arachchi H.M."/>
            <person name="Berlin A.M."/>
            <person name="Chapman S.B."/>
            <person name="Gainer-Dewar J."/>
            <person name="Goldberg J."/>
            <person name="Griggs A."/>
            <person name="Gujja S."/>
            <person name="Hansen M."/>
            <person name="Howarth C."/>
            <person name="Imamovic A."/>
            <person name="Ireland A."/>
            <person name="Larimer J."/>
            <person name="McCowan C."/>
            <person name="Murphy C."/>
            <person name="Pearson M."/>
            <person name="Poon T.W."/>
            <person name="Priest M."/>
            <person name="Roberts A."/>
            <person name="Saif S."/>
            <person name="Shea T."/>
            <person name="Sisk P."/>
            <person name="Sykes S."/>
            <person name="Wortman J."/>
            <person name="Nusbaum C."/>
            <person name="Birren B."/>
        </authorList>
    </citation>
    <scope>NUCLEOTIDE SEQUENCE [LARGE SCALE GENOMIC DNA]</scope>
    <source>
        <strain evidence="2 3">CBS 606.96</strain>
    </source>
</reference>
<dbReference type="Proteomes" id="UP000019478">
    <property type="component" value="Unassembled WGS sequence"/>
</dbReference>
<gene>
    <name evidence="2" type="ORF">A1O3_03750</name>
</gene>
<protein>
    <submittedName>
        <fullName evidence="2">Uncharacterized protein</fullName>
    </submittedName>
</protein>
<dbReference type="AlphaFoldDB" id="W9YC06"/>